<dbReference type="PANTHER" id="PTHR37984">
    <property type="entry name" value="PROTEIN CBG26694"/>
    <property type="match status" value="1"/>
</dbReference>
<reference evidence="3" key="1">
    <citation type="journal article" date="2023" name="G3 (Bethesda)">
        <title>Whole genome assembly and annotation of the endangered Caribbean coral Acropora cervicornis.</title>
        <authorList>
            <person name="Selwyn J.D."/>
            <person name="Vollmer S.V."/>
        </authorList>
    </citation>
    <scope>NUCLEOTIDE SEQUENCE</scope>
    <source>
        <strain evidence="3">K2</strain>
    </source>
</reference>
<dbReference type="Gene3D" id="3.30.420.10">
    <property type="entry name" value="Ribonuclease H-like superfamily/Ribonuclease H"/>
    <property type="match status" value="1"/>
</dbReference>
<evidence type="ECO:0000313" key="4">
    <source>
        <dbReference type="Proteomes" id="UP001249851"/>
    </source>
</evidence>
<keyword evidence="4" id="KW-1185">Reference proteome</keyword>
<protein>
    <recommendedName>
        <fullName evidence="2">Integrase catalytic domain-containing protein</fullName>
    </recommendedName>
</protein>
<dbReference type="InterPro" id="IPR001584">
    <property type="entry name" value="Integrase_cat-core"/>
</dbReference>
<feature type="compositionally biased region" description="Acidic residues" evidence="1">
    <location>
        <begin position="146"/>
        <end position="157"/>
    </location>
</feature>
<feature type="region of interest" description="Disordered" evidence="1">
    <location>
        <begin position="52"/>
        <end position="81"/>
    </location>
</feature>
<accession>A0AAD9V980</accession>
<dbReference type="AlphaFoldDB" id="A0AAD9V980"/>
<organism evidence="3 4">
    <name type="scientific">Acropora cervicornis</name>
    <name type="common">Staghorn coral</name>
    <dbReference type="NCBI Taxonomy" id="6130"/>
    <lineage>
        <taxon>Eukaryota</taxon>
        <taxon>Metazoa</taxon>
        <taxon>Cnidaria</taxon>
        <taxon>Anthozoa</taxon>
        <taxon>Hexacorallia</taxon>
        <taxon>Scleractinia</taxon>
        <taxon>Astrocoeniina</taxon>
        <taxon>Acroporidae</taxon>
        <taxon>Acropora</taxon>
    </lineage>
</organism>
<feature type="domain" description="Integrase catalytic" evidence="2">
    <location>
        <begin position="1"/>
        <end position="62"/>
    </location>
</feature>
<dbReference type="GO" id="GO:0015074">
    <property type="term" value="P:DNA integration"/>
    <property type="evidence" value="ECO:0007669"/>
    <property type="project" value="InterPro"/>
</dbReference>
<dbReference type="PROSITE" id="PS50994">
    <property type="entry name" value="INTEGRASE"/>
    <property type="match status" value="1"/>
</dbReference>
<proteinExistence type="predicted"/>
<gene>
    <name evidence="3" type="ORF">P5673_010490</name>
</gene>
<feature type="compositionally biased region" description="Polar residues" evidence="1">
    <location>
        <begin position="121"/>
        <end position="132"/>
    </location>
</feature>
<evidence type="ECO:0000256" key="1">
    <source>
        <dbReference type="SAM" id="MobiDB-lite"/>
    </source>
</evidence>
<dbReference type="EMBL" id="JARQWQ010000019">
    <property type="protein sequence ID" value="KAK2565430.1"/>
    <property type="molecule type" value="Genomic_DNA"/>
</dbReference>
<feature type="region of interest" description="Disordered" evidence="1">
    <location>
        <begin position="121"/>
        <end position="169"/>
    </location>
</feature>
<dbReference type="InterPro" id="IPR050951">
    <property type="entry name" value="Retrovirus_Pol_polyprotein"/>
</dbReference>
<name>A0AAD9V980_ACRCE</name>
<comment type="caution">
    <text evidence="3">The sequence shown here is derived from an EMBL/GenBank/DDBJ whole genome shotgun (WGS) entry which is preliminary data.</text>
</comment>
<dbReference type="Pfam" id="PF00665">
    <property type="entry name" value="rve"/>
    <property type="match status" value="1"/>
</dbReference>
<dbReference type="InterPro" id="IPR012337">
    <property type="entry name" value="RNaseH-like_sf"/>
</dbReference>
<sequence>MESLRSSVVVEELKRQFGAHGIPAEVVSDNGPHFSSSEFQEFAKEYGFKHVTSSPHNPKANGWQRAVAPVQSTRTDKLKTNENPSLTVRLWAESSGLKKTLGHINQNMEKMSSLLERMCGSAQQNLAASENSPPGKRPPKRKLPDSFDELSQSEDDCSPPRKRFEDCNSDDNVSLYADDDLDCDSSEDATSHDIDPDVAELLKKLKLAKEEEGITVRAKWFRSMKKNEAPHTLNVVFKSQNKVALESFACSCAAVKAFATTHIPSRTDGVSPRSVMDVVIQKAENPSQQSTQVKKKRKVSGVSCTVYKPFEEQIASLNLPSTLSPLFEELDPKPGFLRIWPDKNEDIPLVETKYGLVPRGSVLSYQQQQPSKRNSDNLAHPVPNFDLPDLGYQPTVLAEKELLHFNSLKVSLDQALEYEYEDWH</sequence>
<dbReference type="GO" id="GO:0003676">
    <property type="term" value="F:nucleic acid binding"/>
    <property type="evidence" value="ECO:0007669"/>
    <property type="project" value="InterPro"/>
</dbReference>
<dbReference type="SUPFAM" id="SSF53098">
    <property type="entry name" value="Ribonuclease H-like"/>
    <property type="match status" value="1"/>
</dbReference>
<reference evidence="3" key="2">
    <citation type="journal article" date="2023" name="Science">
        <title>Genomic signatures of disease resistance in endangered staghorn corals.</title>
        <authorList>
            <person name="Vollmer S.V."/>
            <person name="Selwyn J.D."/>
            <person name="Despard B.A."/>
            <person name="Roesel C.L."/>
        </authorList>
    </citation>
    <scope>NUCLEOTIDE SEQUENCE</scope>
    <source>
        <strain evidence="3">K2</strain>
    </source>
</reference>
<dbReference type="InterPro" id="IPR036397">
    <property type="entry name" value="RNaseH_sf"/>
</dbReference>
<evidence type="ECO:0000313" key="3">
    <source>
        <dbReference type="EMBL" id="KAK2565430.1"/>
    </source>
</evidence>
<dbReference type="PANTHER" id="PTHR37984:SF8">
    <property type="entry name" value="CCHC-TYPE DOMAIN-CONTAINING PROTEIN"/>
    <property type="match status" value="1"/>
</dbReference>
<dbReference type="Proteomes" id="UP001249851">
    <property type="component" value="Unassembled WGS sequence"/>
</dbReference>
<evidence type="ECO:0000259" key="2">
    <source>
        <dbReference type="PROSITE" id="PS50994"/>
    </source>
</evidence>